<dbReference type="AlphaFoldDB" id="A0A644ZL44"/>
<evidence type="ECO:0000313" key="1">
    <source>
        <dbReference type="EMBL" id="MPM41506.1"/>
    </source>
</evidence>
<name>A0A644ZL44_9ZZZZ</name>
<dbReference type="EMBL" id="VSSQ01009397">
    <property type="protein sequence ID" value="MPM41506.1"/>
    <property type="molecule type" value="Genomic_DNA"/>
</dbReference>
<gene>
    <name evidence="1" type="ORF">SDC9_88161</name>
</gene>
<comment type="caution">
    <text evidence="1">The sequence shown here is derived from an EMBL/GenBank/DDBJ whole genome shotgun (WGS) entry which is preliminary data.</text>
</comment>
<organism evidence="1">
    <name type="scientific">bioreactor metagenome</name>
    <dbReference type="NCBI Taxonomy" id="1076179"/>
    <lineage>
        <taxon>unclassified sequences</taxon>
        <taxon>metagenomes</taxon>
        <taxon>ecological metagenomes</taxon>
    </lineage>
</organism>
<accession>A0A644ZL44</accession>
<protein>
    <submittedName>
        <fullName evidence="1">Uncharacterized protein</fullName>
    </submittedName>
</protein>
<sequence length="32" mass="3759">MIGIHVNQRHLIGDIKNSTYTVVSEAIFYFYE</sequence>
<proteinExistence type="predicted"/>
<reference evidence="1" key="1">
    <citation type="submission" date="2019-08" db="EMBL/GenBank/DDBJ databases">
        <authorList>
            <person name="Kucharzyk K."/>
            <person name="Murdoch R.W."/>
            <person name="Higgins S."/>
            <person name="Loffler F."/>
        </authorList>
    </citation>
    <scope>NUCLEOTIDE SEQUENCE</scope>
</reference>